<dbReference type="eggNOG" id="COG2060">
    <property type="taxonomic scope" value="Bacteria"/>
</dbReference>
<dbReference type="KEGG" id="hhy:Halhy_6481"/>
<reference evidence="10 11" key="1">
    <citation type="journal article" date="2011" name="Stand. Genomic Sci.">
        <title>Complete genome sequence of Haliscomenobacter hydrossis type strain (O).</title>
        <authorList>
            <consortium name="US DOE Joint Genome Institute (JGI-PGF)"/>
            <person name="Daligault H."/>
            <person name="Lapidus A."/>
            <person name="Zeytun A."/>
            <person name="Nolan M."/>
            <person name="Lucas S."/>
            <person name="Del Rio T.G."/>
            <person name="Tice H."/>
            <person name="Cheng J.F."/>
            <person name="Tapia R."/>
            <person name="Han C."/>
            <person name="Goodwin L."/>
            <person name="Pitluck S."/>
            <person name="Liolios K."/>
            <person name="Pagani I."/>
            <person name="Ivanova N."/>
            <person name="Huntemann M."/>
            <person name="Mavromatis K."/>
            <person name="Mikhailova N."/>
            <person name="Pati A."/>
            <person name="Chen A."/>
            <person name="Palaniappan K."/>
            <person name="Land M."/>
            <person name="Hauser L."/>
            <person name="Brambilla E.M."/>
            <person name="Rohde M."/>
            <person name="Verbarg S."/>
            <person name="Goker M."/>
            <person name="Bristow J."/>
            <person name="Eisen J.A."/>
            <person name="Markowitz V."/>
            <person name="Hugenholtz P."/>
            <person name="Kyrpides N.C."/>
            <person name="Klenk H.P."/>
            <person name="Woyke T."/>
        </authorList>
    </citation>
    <scope>NUCLEOTIDE SEQUENCE [LARGE SCALE GENOMIC DNA]</scope>
    <source>
        <strain evidence="11">ATCC 27775 / DSM 1100 / LMG 10767 / O</strain>
    </source>
</reference>
<dbReference type="HOGENOM" id="CLU_018614_3_0_10"/>
<dbReference type="RefSeq" id="WP_013768814.1">
    <property type="nucleotide sequence ID" value="NC_015510.1"/>
</dbReference>
<gene>
    <name evidence="9" type="primary">kdpA</name>
    <name evidence="10" type="ordered locus">Halhy_6481</name>
</gene>
<evidence type="ECO:0000313" key="11">
    <source>
        <dbReference type="Proteomes" id="UP000008461"/>
    </source>
</evidence>
<feature type="transmembrane region" description="Helical" evidence="9">
    <location>
        <begin position="491"/>
        <end position="520"/>
    </location>
</feature>
<feature type="transmembrane region" description="Helical" evidence="9">
    <location>
        <begin position="283"/>
        <end position="303"/>
    </location>
</feature>
<dbReference type="GO" id="GO:0030955">
    <property type="term" value="F:potassium ion binding"/>
    <property type="evidence" value="ECO:0007669"/>
    <property type="project" value="UniProtKB-UniRule"/>
</dbReference>
<accession>F4KRB0</accession>
<evidence type="ECO:0000256" key="5">
    <source>
        <dbReference type="ARBA" id="ARBA00022958"/>
    </source>
</evidence>
<evidence type="ECO:0000256" key="4">
    <source>
        <dbReference type="ARBA" id="ARBA00022692"/>
    </source>
</evidence>
<feature type="transmembrane region" description="Helical" evidence="9">
    <location>
        <begin position="64"/>
        <end position="85"/>
    </location>
</feature>
<comment type="subcellular location">
    <subcellularLocation>
        <location evidence="9">Cell inner membrane</location>
        <topology evidence="9">Multi-pass membrane protein</topology>
    </subcellularLocation>
</comment>
<feature type="transmembrane region" description="Helical" evidence="9">
    <location>
        <begin position="541"/>
        <end position="565"/>
    </location>
</feature>
<comment type="subunit">
    <text evidence="9">The system is composed of three essential subunits: KdpA, KdpB and KdpC.</text>
</comment>
<keyword evidence="11" id="KW-1185">Reference proteome</keyword>
<dbReference type="GO" id="GO:0005886">
    <property type="term" value="C:plasma membrane"/>
    <property type="evidence" value="ECO:0007669"/>
    <property type="project" value="UniProtKB-SubCell"/>
</dbReference>
<evidence type="ECO:0000313" key="10">
    <source>
        <dbReference type="EMBL" id="AEE54297.1"/>
    </source>
</evidence>
<dbReference type="EMBL" id="CP002691">
    <property type="protein sequence ID" value="AEE54297.1"/>
    <property type="molecule type" value="Genomic_DNA"/>
</dbReference>
<keyword evidence="7 9" id="KW-0406">Ion transport</keyword>
<keyword evidence="2 9" id="KW-1003">Cell membrane</keyword>
<keyword evidence="5 9" id="KW-0630">Potassium</keyword>
<sequence length="572" mass="62137">MNTNLTGVVATLILTIVLAIPLGRYLAKVYQGERVWTDFLRPFERLLYRLGGINPAEEMSWQRFLRALLTINMLWLVYGFIMLFYQGVLPLNPDGNPSMTPDLTFNTVISFVVNCNLQHYSGESGLSYLSQVGVIMYFQFVSAATGMAALAGVYRAMQEKQSSTLGNFYVYFIQSITRVLLPLSIVLAVALLACGTPMTFDGKIVLNTLQGVEQSISQGPAAAMIAIKQLGTNGGGFFGVNSAHPLENPNFLSNMLQTISILLVPIALVFALGYYLKRRRLAWIIFGVMTMGFLSFVMGTIMAETAGNPAIAQMGINQDLGSMEGKETRIGAEASALWGIATTATSNGSVNAMHDSMTPISGFLQMLDMMINALYGGVGVGLLNYYIFIIIAVFISGLMVGRTPELLGKKVEIREMKIATLITLLHPFLILMGTALSSYLIVHHADIGWAVKPANWLNNPGNHGFSEMLYEYTSASANNGSGFEGLGDNNFFWNVSTGIVLLMGRFLPIIGPVAIAGLLAQKQYIPESSGTLRVDTPTFGLMTFAVIFIVAALAFFPALALGPLAEYFSMHP</sequence>
<feature type="transmembrane region" description="Helical" evidence="9">
    <location>
        <begin position="168"/>
        <end position="193"/>
    </location>
</feature>
<dbReference type="STRING" id="760192.Halhy_6481"/>
<dbReference type="PANTHER" id="PTHR30607:SF2">
    <property type="entry name" value="POTASSIUM-TRANSPORTING ATPASE POTASSIUM-BINDING SUBUNIT"/>
    <property type="match status" value="1"/>
</dbReference>
<comment type="function">
    <text evidence="9">Part of the high-affinity ATP-driven potassium transport (or Kdp) system, which catalyzes the hydrolysis of ATP coupled with the electrogenic transport of potassium into the cytoplasm. This subunit binds the periplasmic potassium ions and delivers the ions to the membrane domain of KdpB through an intramembrane tunnel.</text>
</comment>
<feature type="transmembrane region" description="Helical" evidence="9">
    <location>
        <begin position="134"/>
        <end position="156"/>
    </location>
</feature>
<proteinExistence type="inferred from homology"/>
<evidence type="ECO:0000256" key="9">
    <source>
        <dbReference type="HAMAP-Rule" id="MF_00275"/>
    </source>
</evidence>
<keyword evidence="3 9" id="KW-0633">Potassium transport</keyword>
<dbReference type="Pfam" id="PF03814">
    <property type="entry name" value="KdpA"/>
    <property type="match status" value="1"/>
</dbReference>
<dbReference type="OrthoDB" id="9763796at2"/>
<keyword evidence="4 9" id="KW-0812">Transmembrane</keyword>
<reference key="2">
    <citation type="submission" date="2011-04" db="EMBL/GenBank/DDBJ databases">
        <title>Complete sequence of chromosome of Haliscomenobacter hydrossis DSM 1100.</title>
        <authorList>
            <consortium name="US DOE Joint Genome Institute (JGI-PGF)"/>
            <person name="Lucas S."/>
            <person name="Han J."/>
            <person name="Lapidus A."/>
            <person name="Bruce D."/>
            <person name="Goodwin L."/>
            <person name="Pitluck S."/>
            <person name="Peters L."/>
            <person name="Kyrpides N."/>
            <person name="Mavromatis K."/>
            <person name="Ivanova N."/>
            <person name="Ovchinnikova G."/>
            <person name="Pagani I."/>
            <person name="Daligault H."/>
            <person name="Detter J.C."/>
            <person name="Han C."/>
            <person name="Land M."/>
            <person name="Hauser L."/>
            <person name="Markowitz V."/>
            <person name="Cheng J.-F."/>
            <person name="Hugenholtz P."/>
            <person name="Woyke T."/>
            <person name="Wu D."/>
            <person name="Verbarg S."/>
            <person name="Frueling A."/>
            <person name="Brambilla E."/>
            <person name="Klenk H.-P."/>
            <person name="Eisen J.A."/>
        </authorList>
    </citation>
    <scope>NUCLEOTIDE SEQUENCE</scope>
    <source>
        <strain>DSM 1100</strain>
    </source>
</reference>
<organism evidence="10 11">
    <name type="scientific">Haliscomenobacter hydrossis (strain ATCC 27775 / DSM 1100 / LMG 10767 / O)</name>
    <dbReference type="NCBI Taxonomy" id="760192"/>
    <lineage>
        <taxon>Bacteria</taxon>
        <taxon>Pseudomonadati</taxon>
        <taxon>Bacteroidota</taxon>
        <taxon>Saprospiria</taxon>
        <taxon>Saprospirales</taxon>
        <taxon>Haliscomenobacteraceae</taxon>
        <taxon>Haliscomenobacter</taxon>
    </lineage>
</organism>
<keyword evidence="9" id="KW-0997">Cell inner membrane</keyword>
<protein>
    <recommendedName>
        <fullName evidence="9">Potassium-transporting ATPase potassium-binding subunit</fullName>
    </recommendedName>
    <alternativeName>
        <fullName evidence="9">ATP phosphohydrolase [potassium-transporting] A chain</fullName>
    </alternativeName>
    <alternativeName>
        <fullName evidence="9">Potassium-binding and translocating subunit A</fullName>
    </alternativeName>
    <alternativeName>
        <fullName evidence="9">Potassium-translocating ATPase A chain</fullName>
    </alternativeName>
</protein>
<evidence type="ECO:0000256" key="8">
    <source>
        <dbReference type="ARBA" id="ARBA00023136"/>
    </source>
</evidence>
<keyword evidence="6 9" id="KW-1133">Transmembrane helix</keyword>
<evidence type="ECO:0000256" key="3">
    <source>
        <dbReference type="ARBA" id="ARBA00022538"/>
    </source>
</evidence>
<keyword evidence="1 9" id="KW-0813">Transport</keyword>
<dbReference type="InterPro" id="IPR004623">
    <property type="entry name" value="KdpA"/>
</dbReference>
<evidence type="ECO:0000256" key="1">
    <source>
        <dbReference type="ARBA" id="ARBA00022448"/>
    </source>
</evidence>
<comment type="similarity">
    <text evidence="9">Belongs to the KdpA family.</text>
</comment>
<feature type="transmembrane region" description="Helical" evidence="9">
    <location>
        <begin position="6"/>
        <end position="27"/>
    </location>
</feature>
<evidence type="ECO:0000256" key="6">
    <source>
        <dbReference type="ARBA" id="ARBA00022989"/>
    </source>
</evidence>
<feature type="transmembrane region" description="Helical" evidence="9">
    <location>
        <begin position="421"/>
        <end position="442"/>
    </location>
</feature>
<dbReference type="PANTHER" id="PTHR30607">
    <property type="entry name" value="POTASSIUM-TRANSPORTING ATPASE A CHAIN"/>
    <property type="match status" value="1"/>
</dbReference>
<name>F4KRB0_HALH1</name>
<dbReference type="GO" id="GO:0008556">
    <property type="term" value="F:P-type potassium transmembrane transporter activity"/>
    <property type="evidence" value="ECO:0007669"/>
    <property type="project" value="InterPro"/>
</dbReference>
<evidence type="ECO:0000256" key="7">
    <source>
        <dbReference type="ARBA" id="ARBA00023065"/>
    </source>
</evidence>
<dbReference type="Proteomes" id="UP000008461">
    <property type="component" value="Chromosome"/>
</dbReference>
<feature type="transmembrane region" description="Helical" evidence="9">
    <location>
        <begin position="373"/>
        <end position="400"/>
    </location>
</feature>
<dbReference type="PIRSF" id="PIRSF001294">
    <property type="entry name" value="K_ATPaseA"/>
    <property type="match status" value="1"/>
</dbReference>
<feature type="transmembrane region" description="Helical" evidence="9">
    <location>
        <begin position="255"/>
        <end position="276"/>
    </location>
</feature>
<keyword evidence="8 9" id="KW-0472">Membrane</keyword>
<dbReference type="NCBIfam" id="TIGR00680">
    <property type="entry name" value="kdpA"/>
    <property type="match status" value="1"/>
</dbReference>
<dbReference type="AlphaFoldDB" id="F4KRB0"/>
<dbReference type="HAMAP" id="MF_00275">
    <property type="entry name" value="KdpA"/>
    <property type="match status" value="1"/>
</dbReference>
<evidence type="ECO:0000256" key="2">
    <source>
        <dbReference type="ARBA" id="ARBA00022475"/>
    </source>
</evidence>